<protein>
    <submittedName>
        <fullName evidence="2">Uncharacterized protein</fullName>
    </submittedName>
</protein>
<dbReference type="PANTHER" id="PTHR12829:SF4">
    <property type="entry name" value="N(6)-ADENINE-SPECIFIC METHYLTRANSFERASE METTL4"/>
    <property type="match status" value="1"/>
</dbReference>
<organism evidence="2 3">
    <name type="scientific">Rhodotorula taiwanensis</name>
    <dbReference type="NCBI Taxonomy" id="741276"/>
    <lineage>
        <taxon>Eukaryota</taxon>
        <taxon>Fungi</taxon>
        <taxon>Dikarya</taxon>
        <taxon>Basidiomycota</taxon>
        <taxon>Pucciniomycotina</taxon>
        <taxon>Microbotryomycetes</taxon>
        <taxon>Sporidiobolales</taxon>
        <taxon>Sporidiobolaceae</taxon>
        <taxon>Rhodotorula</taxon>
    </lineage>
</organism>
<dbReference type="GO" id="GO:0008168">
    <property type="term" value="F:methyltransferase activity"/>
    <property type="evidence" value="ECO:0007669"/>
    <property type="project" value="TreeGrafter"/>
</dbReference>
<name>A0A2S5BBK4_9BASI</name>
<reference evidence="2 3" key="1">
    <citation type="journal article" date="2018" name="Front. Microbiol.">
        <title>Prospects for Fungal Bioremediation of Acidic Radioactive Waste Sites: Characterization and Genome Sequence of Rhodotorula taiwanensis MD1149.</title>
        <authorList>
            <person name="Tkavc R."/>
            <person name="Matrosova V.Y."/>
            <person name="Grichenko O.E."/>
            <person name="Gostincar C."/>
            <person name="Volpe R.P."/>
            <person name="Klimenkova P."/>
            <person name="Gaidamakova E.K."/>
            <person name="Zhou C.E."/>
            <person name="Stewart B.J."/>
            <person name="Lyman M.G."/>
            <person name="Malfatti S.A."/>
            <person name="Rubinfeld B."/>
            <person name="Courtot M."/>
            <person name="Singh J."/>
            <person name="Dalgard C.L."/>
            <person name="Hamilton T."/>
            <person name="Frey K.G."/>
            <person name="Gunde-Cimerman N."/>
            <person name="Dugan L."/>
            <person name="Daly M.J."/>
        </authorList>
    </citation>
    <scope>NUCLEOTIDE SEQUENCE [LARGE SCALE GENOMIC DNA]</scope>
    <source>
        <strain evidence="2 3">MD1149</strain>
    </source>
</reference>
<feature type="region of interest" description="Disordered" evidence="1">
    <location>
        <begin position="499"/>
        <end position="522"/>
    </location>
</feature>
<evidence type="ECO:0000256" key="1">
    <source>
        <dbReference type="SAM" id="MobiDB-lite"/>
    </source>
</evidence>
<dbReference type="GO" id="GO:0005634">
    <property type="term" value="C:nucleus"/>
    <property type="evidence" value="ECO:0007669"/>
    <property type="project" value="TreeGrafter"/>
</dbReference>
<dbReference type="AlphaFoldDB" id="A0A2S5BBK4"/>
<dbReference type="EMBL" id="PJQD01000029">
    <property type="protein sequence ID" value="POY74150.1"/>
    <property type="molecule type" value="Genomic_DNA"/>
</dbReference>
<gene>
    <name evidence="2" type="ORF">BMF94_2962</name>
</gene>
<keyword evidence="3" id="KW-1185">Reference proteome</keyword>
<dbReference type="OrthoDB" id="61116at2759"/>
<sequence>MSESILCTAEVPAFDPATGQVAIYCHHLVSAPTSIAAAYSGPGTLLFDEPPSRAFGSSSATDQEAADGGEGRQRKRRRLRQTPDESSTPADWIRHRERQAARQVTSTDRETEAHHAQIAPRLQSAIDAVRAEWMNSTGRSGWTGLESSAWEWKGHDDETAKKEVELAALAGAAAHTDHNLGPLLLPDDSTCELPASACAGRLVVSNDSVGTKRLALQSDEGNRLATVLLPPSSGFLLSDMMTWSDQRSGIAHIGREKGGWDLLLIESVPLLPRGALPPHLAQTVDVAPPVAVPSPPWPNASATRSASYETFDPYDLWKLDVPALLGDRPSIVAVWLTNRVKVRDNEQKASSSLPLIPPSCSQRSSAGSSRRSSSRCGRSANPWNGTGSRSLRKRANQFGRSMRSIAVATKASRHRCNLRPGVVLTHRFPKGLLIGRYTPDGAGAQVPSVPAIPDGKVFLSTPIGHSRKPYLLDLLRPYLHRHDHPPNILELFARMTLAGPKVEPPPEPDANSAEAEPDHREHAPRQRGFFCACGNEAIKFNVIQDESTGGVRGWIRLPEEDSERAAVAVA</sequence>
<dbReference type="Proteomes" id="UP000237144">
    <property type="component" value="Unassembled WGS sequence"/>
</dbReference>
<evidence type="ECO:0000313" key="2">
    <source>
        <dbReference type="EMBL" id="POY74150.1"/>
    </source>
</evidence>
<dbReference type="PANTHER" id="PTHR12829">
    <property type="entry name" value="N6-ADENOSINE-METHYLTRANSFERASE"/>
    <property type="match status" value="1"/>
</dbReference>
<dbReference type="STRING" id="741276.A0A2S5BBK4"/>
<proteinExistence type="predicted"/>
<comment type="caution">
    <text evidence="2">The sequence shown here is derived from an EMBL/GenBank/DDBJ whole genome shotgun (WGS) entry which is preliminary data.</text>
</comment>
<accession>A0A2S5BBK4</accession>
<feature type="region of interest" description="Disordered" evidence="1">
    <location>
        <begin position="49"/>
        <end position="115"/>
    </location>
</feature>
<feature type="compositionally biased region" description="Low complexity" evidence="1">
    <location>
        <begin position="350"/>
        <end position="380"/>
    </location>
</feature>
<feature type="region of interest" description="Disordered" evidence="1">
    <location>
        <begin position="346"/>
        <end position="391"/>
    </location>
</feature>
<evidence type="ECO:0000313" key="3">
    <source>
        <dbReference type="Proteomes" id="UP000237144"/>
    </source>
</evidence>